<keyword evidence="6" id="KW-1185">Reference proteome</keyword>
<feature type="domain" description="ABC transporter" evidence="4">
    <location>
        <begin position="10"/>
        <end position="264"/>
    </location>
</feature>
<keyword evidence="3 5" id="KW-0067">ATP-binding</keyword>
<dbReference type="SMART" id="SM00382">
    <property type="entry name" value="AAA"/>
    <property type="match status" value="1"/>
</dbReference>
<proteinExistence type="predicted"/>
<keyword evidence="1" id="KW-0813">Transport</keyword>
<dbReference type="InterPro" id="IPR017871">
    <property type="entry name" value="ABC_transporter-like_CS"/>
</dbReference>
<dbReference type="PROSITE" id="PS50893">
    <property type="entry name" value="ABC_TRANSPORTER_2"/>
    <property type="match status" value="1"/>
</dbReference>
<comment type="caution">
    <text evidence="5">The sequence shown here is derived from an EMBL/GenBank/DDBJ whole genome shotgun (WGS) entry which is preliminary data.</text>
</comment>
<evidence type="ECO:0000256" key="1">
    <source>
        <dbReference type="ARBA" id="ARBA00022448"/>
    </source>
</evidence>
<organism evidence="5 6">
    <name type="scientific">Microbacterium capsulatum</name>
    <dbReference type="NCBI Taxonomy" id="3041921"/>
    <lineage>
        <taxon>Bacteria</taxon>
        <taxon>Bacillati</taxon>
        <taxon>Actinomycetota</taxon>
        <taxon>Actinomycetes</taxon>
        <taxon>Micrococcales</taxon>
        <taxon>Microbacteriaceae</taxon>
        <taxon>Microbacterium</taxon>
    </lineage>
</organism>
<dbReference type="Gene3D" id="3.40.50.300">
    <property type="entry name" value="P-loop containing nucleotide triphosphate hydrolases"/>
    <property type="match status" value="1"/>
</dbReference>
<dbReference type="InterPro" id="IPR003593">
    <property type="entry name" value="AAA+_ATPase"/>
</dbReference>
<reference evidence="5 6" key="1">
    <citation type="submission" date="2023-08" db="EMBL/GenBank/DDBJ databases">
        <title>Microbacterium sp. nov., isolated from a waste landfill.</title>
        <authorList>
            <person name="Wen W."/>
        </authorList>
    </citation>
    <scope>NUCLEOTIDE SEQUENCE [LARGE SCALE GENOMIC DNA]</scope>
    <source>
        <strain evidence="5 6">ASV81</strain>
    </source>
</reference>
<evidence type="ECO:0000313" key="6">
    <source>
        <dbReference type="Proteomes" id="UP001230289"/>
    </source>
</evidence>
<dbReference type="Proteomes" id="UP001230289">
    <property type="component" value="Unassembled WGS sequence"/>
</dbReference>
<dbReference type="RefSeq" id="WP_308490260.1">
    <property type="nucleotide sequence ID" value="NZ_JAVFCB010000009.1"/>
</dbReference>
<dbReference type="Pfam" id="PF00005">
    <property type="entry name" value="ABC_tran"/>
    <property type="match status" value="1"/>
</dbReference>
<dbReference type="GO" id="GO:0005524">
    <property type="term" value="F:ATP binding"/>
    <property type="evidence" value="ECO:0007669"/>
    <property type="project" value="UniProtKB-KW"/>
</dbReference>
<gene>
    <name evidence="5" type="ORF">RBR11_15415</name>
</gene>
<evidence type="ECO:0000313" key="5">
    <source>
        <dbReference type="EMBL" id="MDQ4215306.1"/>
    </source>
</evidence>
<accession>A0ABU0XJI5</accession>
<protein>
    <submittedName>
        <fullName evidence="5">ABC transporter ATP-binding protein</fullName>
    </submittedName>
</protein>
<keyword evidence="2" id="KW-0547">Nucleotide-binding</keyword>
<evidence type="ECO:0000256" key="3">
    <source>
        <dbReference type="ARBA" id="ARBA00022840"/>
    </source>
</evidence>
<sequence length="390" mass="40273">MSERPFAGGSRAMSVDIRVQRGDFTLEAAFEVGAGEIVAVIGPNGSGKSTLLHAIAGQIPAAGTVRVGGRILDAPAIASTGRPVHLPPAQRRVALLGQRAALFPHLSVRENVEFGPRAQGVPRGEARRTAARWLEEVGLGGLAARRPAALSGGQQQRVALARALASAPDALLLDEPFAALDAQTAGQARRLIAAQRTARDGQQDPAQDPGRSTAIPILLVTHDPMDALILASRTVVLHDGSVAQEGRTAEVLGHPRSDFVAAVAGVNRLTVVGEGRHLRPTDGRASGLGFHGTAGLGDGERGSVVFAPGSVRVHALPDDPGAVVGRPNHWMGSVAQLEPVPGGIRLFTAEQPGIAVDCPSTVAVAVGLRPGLRLAFSVAAEDVSVRPDDH</sequence>
<name>A0ABU0XJI5_9MICO</name>
<dbReference type="PANTHER" id="PTHR42781">
    <property type="entry name" value="SPERMIDINE/PUTRESCINE IMPORT ATP-BINDING PROTEIN POTA"/>
    <property type="match status" value="1"/>
</dbReference>
<dbReference type="PANTHER" id="PTHR42781:SF4">
    <property type="entry name" value="SPERMIDINE_PUTRESCINE IMPORT ATP-BINDING PROTEIN POTA"/>
    <property type="match status" value="1"/>
</dbReference>
<dbReference type="InterPro" id="IPR050093">
    <property type="entry name" value="ABC_SmlMolc_Importer"/>
</dbReference>
<dbReference type="PROSITE" id="PS00211">
    <property type="entry name" value="ABC_TRANSPORTER_1"/>
    <property type="match status" value="1"/>
</dbReference>
<dbReference type="SUPFAM" id="SSF52540">
    <property type="entry name" value="P-loop containing nucleoside triphosphate hydrolases"/>
    <property type="match status" value="1"/>
</dbReference>
<dbReference type="EMBL" id="JAVFCB010000009">
    <property type="protein sequence ID" value="MDQ4215306.1"/>
    <property type="molecule type" value="Genomic_DNA"/>
</dbReference>
<dbReference type="InterPro" id="IPR003439">
    <property type="entry name" value="ABC_transporter-like_ATP-bd"/>
</dbReference>
<dbReference type="InterPro" id="IPR027417">
    <property type="entry name" value="P-loop_NTPase"/>
</dbReference>
<evidence type="ECO:0000256" key="2">
    <source>
        <dbReference type="ARBA" id="ARBA00022741"/>
    </source>
</evidence>
<evidence type="ECO:0000259" key="4">
    <source>
        <dbReference type="PROSITE" id="PS50893"/>
    </source>
</evidence>